<accession>A0A0W0UJ37</accession>
<protein>
    <submittedName>
        <fullName evidence="1">Uncharacterized protein</fullName>
    </submittedName>
</protein>
<dbReference type="PATRIC" id="fig|455.5.peg.2132"/>
<organism evidence="1 2">
    <name type="scientific">Legionella jamestowniensis</name>
    <dbReference type="NCBI Taxonomy" id="455"/>
    <lineage>
        <taxon>Bacteria</taxon>
        <taxon>Pseudomonadati</taxon>
        <taxon>Pseudomonadota</taxon>
        <taxon>Gammaproteobacteria</taxon>
        <taxon>Legionellales</taxon>
        <taxon>Legionellaceae</taxon>
        <taxon>Legionella</taxon>
    </lineage>
</organism>
<dbReference type="STRING" id="455.Ljam_2024"/>
<dbReference type="Proteomes" id="UP000054715">
    <property type="component" value="Unassembled WGS sequence"/>
</dbReference>
<comment type="caution">
    <text evidence="1">The sequence shown here is derived from an EMBL/GenBank/DDBJ whole genome shotgun (WGS) entry which is preliminary data.</text>
</comment>
<dbReference type="AlphaFoldDB" id="A0A0W0UJ37"/>
<reference evidence="1 2" key="1">
    <citation type="submission" date="2015-11" db="EMBL/GenBank/DDBJ databases">
        <title>Genomic analysis of 38 Legionella species identifies large and diverse effector repertoires.</title>
        <authorList>
            <person name="Burstein D."/>
            <person name="Amaro F."/>
            <person name="Zusman T."/>
            <person name="Lifshitz Z."/>
            <person name="Cohen O."/>
            <person name="Gilbert J.A."/>
            <person name="Pupko T."/>
            <person name="Shuman H.A."/>
            <person name="Segal G."/>
        </authorList>
    </citation>
    <scope>NUCLEOTIDE SEQUENCE [LARGE SCALE GENOMIC DNA]</scope>
    <source>
        <strain evidence="1 2">JA-26-G1-E2</strain>
    </source>
</reference>
<evidence type="ECO:0000313" key="2">
    <source>
        <dbReference type="Proteomes" id="UP000054715"/>
    </source>
</evidence>
<evidence type="ECO:0000313" key="1">
    <source>
        <dbReference type="EMBL" id="KTD07829.1"/>
    </source>
</evidence>
<name>A0A0W0UJ37_9GAMM</name>
<proteinExistence type="predicted"/>
<gene>
    <name evidence="1" type="ORF">Ljam_2024</name>
</gene>
<sequence>MGILRIPKYKYNLPNELYYNLLMFITLVDKEPMKSDRKYSFFYKKMSNLSTPHDETYSKVKGVSTLNLVCDKSGRLIGVVSRSPREFKPYAQQANHADSTLFVMTDLDQEDESSSLAQNTI</sequence>
<dbReference type="RefSeq" id="WP_058449912.1">
    <property type="nucleotide sequence ID" value="NZ_LNYG01000013.1"/>
</dbReference>
<dbReference type="EMBL" id="LNYG01000013">
    <property type="protein sequence ID" value="KTD07829.1"/>
    <property type="molecule type" value="Genomic_DNA"/>
</dbReference>